<dbReference type="Pfam" id="PF19424">
    <property type="entry name" value="UNC80"/>
    <property type="match status" value="1"/>
</dbReference>
<evidence type="ECO:0000259" key="3">
    <source>
        <dbReference type="Pfam" id="PF20262"/>
    </source>
</evidence>
<evidence type="ECO:0000313" key="4">
    <source>
        <dbReference type="EMBL" id="KAF4618667.1"/>
    </source>
</evidence>
<evidence type="ECO:0000313" key="5">
    <source>
        <dbReference type="Proteomes" id="UP000521872"/>
    </source>
</evidence>
<dbReference type="GO" id="GO:0005261">
    <property type="term" value="F:monoatomic cation channel activity"/>
    <property type="evidence" value="ECO:0007669"/>
    <property type="project" value="TreeGrafter"/>
</dbReference>
<feature type="compositionally biased region" description="Low complexity" evidence="1">
    <location>
        <begin position="2144"/>
        <end position="2154"/>
    </location>
</feature>
<evidence type="ECO:0000259" key="2">
    <source>
        <dbReference type="Pfam" id="PF19424"/>
    </source>
</evidence>
<feature type="compositionally biased region" description="Polar residues" evidence="1">
    <location>
        <begin position="2129"/>
        <end position="2143"/>
    </location>
</feature>
<feature type="compositionally biased region" description="Low complexity" evidence="1">
    <location>
        <begin position="34"/>
        <end position="45"/>
    </location>
</feature>
<dbReference type="GO" id="GO:0055080">
    <property type="term" value="P:monoatomic cation homeostasis"/>
    <property type="evidence" value="ECO:0007669"/>
    <property type="project" value="TreeGrafter"/>
</dbReference>
<dbReference type="InterPro" id="IPR016024">
    <property type="entry name" value="ARM-type_fold"/>
</dbReference>
<feature type="compositionally biased region" description="Polar residues" evidence="1">
    <location>
        <begin position="154"/>
        <end position="169"/>
    </location>
</feature>
<dbReference type="PANTHER" id="PTHR31781">
    <property type="entry name" value="UNC80"/>
    <property type="match status" value="1"/>
</dbReference>
<dbReference type="EMBL" id="JAACJL010000017">
    <property type="protein sequence ID" value="KAF4618667.1"/>
    <property type="molecule type" value="Genomic_DNA"/>
</dbReference>
<comment type="caution">
    <text evidence="4">The sequence shown here is derived from an EMBL/GenBank/DDBJ whole genome shotgun (WGS) entry which is preliminary data.</text>
</comment>
<organism evidence="4 5">
    <name type="scientific">Agrocybe pediades</name>
    <dbReference type="NCBI Taxonomy" id="84607"/>
    <lineage>
        <taxon>Eukaryota</taxon>
        <taxon>Fungi</taxon>
        <taxon>Dikarya</taxon>
        <taxon>Basidiomycota</taxon>
        <taxon>Agaricomycotina</taxon>
        <taxon>Agaricomycetes</taxon>
        <taxon>Agaricomycetidae</taxon>
        <taxon>Agaricales</taxon>
        <taxon>Agaricineae</taxon>
        <taxon>Strophariaceae</taxon>
        <taxon>Agrocybe</taxon>
    </lineage>
</organism>
<gene>
    <name evidence="4" type="ORF">D9613_010127</name>
</gene>
<dbReference type="PANTHER" id="PTHR31781:SF1">
    <property type="entry name" value="PROTEIN UNC-80 HOMOLOG"/>
    <property type="match status" value="1"/>
</dbReference>
<evidence type="ECO:0000256" key="1">
    <source>
        <dbReference type="SAM" id="MobiDB-lite"/>
    </source>
</evidence>
<protein>
    <submittedName>
        <fullName evidence="4">Uncharacterized protein</fullName>
    </submittedName>
</protein>
<feature type="domain" description="Protein UNC80 central region" evidence="2">
    <location>
        <begin position="1003"/>
        <end position="1118"/>
    </location>
</feature>
<feature type="region of interest" description="Disordered" evidence="1">
    <location>
        <begin position="1"/>
        <end position="176"/>
    </location>
</feature>
<dbReference type="GO" id="GO:0034703">
    <property type="term" value="C:cation channel complex"/>
    <property type="evidence" value="ECO:0007669"/>
    <property type="project" value="TreeGrafter"/>
</dbReference>
<feature type="region of interest" description="Disordered" evidence="1">
    <location>
        <begin position="2128"/>
        <end position="2154"/>
    </location>
</feature>
<feature type="compositionally biased region" description="Polar residues" evidence="1">
    <location>
        <begin position="114"/>
        <end position="126"/>
    </location>
</feature>
<proteinExistence type="predicted"/>
<feature type="region of interest" description="Disordered" evidence="1">
    <location>
        <begin position="2247"/>
        <end position="2273"/>
    </location>
</feature>
<feature type="domain" description="Protein UNC80 C-terminal" evidence="3">
    <location>
        <begin position="1499"/>
        <end position="1628"/>
    </location>
</feature>
<sequence>MPTNEEGHEVKNTETRKPKPRRLFSFDSIKTGSSRRSSSDFDASFKGTRPLNPFDLSNVEEGDSDLDGTTITPARATKGDETLVNRPLYDPFGDQTTSPGLEPVRPVPLRPKRSLTTDLQQQTFSPTRARWENVRQHFLPPTRSSTPPPRPPSAQGSVSNVPLRSNTPKPSRLGRLGLRQVVDQAQDQANDTRKLIEEITRGCAAVRYPDMLKHAREREMNASLTGTAGTLASTATGKKLDHHRRLQSVSSISLPSNLAATSAPSIRFLYQVLVNHSAPDKSLVSEYLPLENQVLSTLLIPFLQPMNFLPSALEEEKTTAIDSFELLCNRWLPPDEAATVDRILWCTKAASNLSPCPARKRILGLLWKLIVPGDRKRILLTMEGFQSISSALLILLSSLYQSSLPAPGHRQSLLASPPSTPASYFLSASADFQNPPHPDIHMLQDLIPQLLSGSLGELDDDRLEEVYGAQFEMADRRNMGTIRKAVFMDAVFLTIEHTPGTGEWLFCNVIEHYWGTPAAEPKSTLQAAICGRRLSSFCRFSSMVLRPFLSQSSNESPNDNSMARSLSSSSSTSLDMVLFQRKSEQMPYQIVAVLQSRVIPELKALDDVPDLDEKEVLVIRVKVANMLLQLLCLELDTDVARSPSGDVFGSISPRRLDDSFGGLKGVVKTAMSIIAQWYRGADASSWKAVIETALRKIIIAGWTTCVPIISSILKYIPVDLKKNLFSFIMPILNDQLVEDPPPNPCSGLSKFLVSLSKSQPPVFFKPLFACAASDKEVIVVNHLCTLQVHSNYVSDYWFRDADMMCMALLGDAMPSTASSNASAFGVARLGQLVLLVELTGQIQEVRRKKESSLGMPDGSLAEIMRFVTSLETRLWTMVETKERSMFLPASQRMLLSILFREIRLLTKSTRPAPWLQRALEWFKVYYAPDAEDLEREVVSSTERIQGLYIAAQDGVQQGQKRRSSVLGAHVLKNKQNVQLQSTATLDLVAAFARNRKVIDSLSKGYTSRAMKLFVTMSTLIPESEYSSLGPILWEHCLLDNIDSSSTASACFLLMQCAEKTSLDLLAIIEVDLQTSDDTTRLEAVRKIGILVNWRFQIITQNFVMDRTHRPFKLARPPLPFLATDIGSSLYIHVEDPNESRNKDDVPLELRQRLAELGWAEENAVVVDPRQEWIKTPMSILPANQLDRLEVINNTEMLLTPSLSPNSSPQPSPRKARIQGHRSQTEEASALLRRNSSSGGPASGVKRRAIFVPPLSTVFSRVASLVFDENYAIASAARTTVLDLMRNDPALLTRPILDGLSGDAKDIGQAVSTLTALLHVNRQLPPPFTHNVFNNLAGFLKTLSRNAEATDSLRDFALVLPVLSSVATQVSGMSIKEIRRSKIEHFVVPTGTLWFTPTAPKGYMFPRHLKKSNNPFETVPPDLVSITMIRVSQNLFFLSMLKKNHQDVQVIRRNMTQLILPSLDDQSSTKTLDAFDLVPRRYQPDYRPPTKNHTVEILSMMLARSYILLVTQIFRSMPRHLNDRNELAILIDGLNRALVVHGDDVNIVSQVIIAYMVASSRFRRLFTTGGGYTLFMPALVKIYTETPDHPGIHAVIEYAISRFYALHKDSFLYQSINVIGQLSMFADLDIEWFSKGVFDLFASLRKGAVPLTADAVGIRDATKAEEREDLIIHTVDEKPQTFFAAVGRTETKTGRQMLLRLPEEYETHRLSMDNFVRLFLTIIAHDLSIARAQHFLRLLRFLTPHLYNASASTRTVLADGTIALGAILNKNSKPKGGEPGLKASAQEGDSAFLGTEKASLSDQTGLQDHRTPSDWKAIRLEYLHLILAFGRTGGQVTLTVVRHAIDVLKGLLKEWGDGNTEILSNFLRDLVKMLLDREEAPSSKAVVAFLREIAPILHMHTIVALDLTGVFQSILSLAKIQTYTDDRHFCEVLVNEICTAGLLACDLAMSENRLMSLQYRPTLISLLAVCIFFKGVDVIGHIEKRAPTYQYLAGVVLPLTLVMKTEAQCMLDGFMNDADRKMLAVAWVRILFYAITACERSRKDDTSMEERGRGLTGSFRSKSDRNRQDASFWRSHLPTFMMGLQVIKVVVVRGSADISSMPRIGIWERLSVFFATMFTEGSADFALRQDPNSPVVTPTASPRASSQFDSSTTSSNLNVFSSVSSNLSRSTSLHLEPPRELRRPRIVDYCLWSMLELVCAYRSPLRMQLKLLMMEKVLALDRELQYQKGGTRSLSPFLTSPSSRRVSASLFSRSRQRNSTSLAPSPDASPRIMPSSLGAMPAQSLLEIPTRRAGYQISPITPRNDSGLPKIVHLGPTSPSAFPPAPSPMIGGGPADARLSRVSSDSNETVIAARATKIRSLKLIQETYRRIRGVQLFMGYDLLLPMPGSGEESADAAFGTWSKQQALAAIMKEAKDLLEEFEEAFSPDDDSIMVVEVDPRVSFTSDNTS</sequence>
<feature type="region of interest" description="Disordered" evidence="1">
    <location>
        <begin position="1199"/>
        <end position="1243"/>
    </location>
</feature>
<dbReference type="SUPFAM" id="SSF48371">
    <property type="entry name" value="ARM repeat"/>
    <property type="match status" value="1"/>
</dbReference>
<name>A0A8H4QYL0_9AGAR</name>
<accession>A0A8H4QYL0</accession>
<dbReference type="InterPro" id="IPR046460">
    <property type="entry name" value="UNC80_C"/>
</dbReference>
<reference evidence="4 5" key="1">
    <citation type="submission" date="2019-12" db="EMBL/GenBank/DDBJ databases">
        <authorList>
            <person name="Floudas D."/>
            <person name="Bentzer J."/>
            <person name="Ahren D."/>
            <person name="Johansson T."/>
            <person name="Persson P."/>
            <person name="Tunlid A."/>
        </authorList>
    </citation>
    <scope>NUCLEOTIDE SEQUENCE [LARGE SCALE GENOMIC DNA]</scope>
    <source>
        <strain evidence="4 5">CBS 102.39</strain>
    </source>
</reference>
<keyword evidence="5" id="KW-1185">Reference proteome</keyword>
<feature type="compositionally biased region" description="Basic and acidic residues" evidence="1">
    <location>
        <begin position="1"/>
        <end position="17"/>
    </location>
</feature>
<feature type="compositionally biased region" description="Polar residues" evidence="1">
    <location>
        <begin position="2247"/>
        <end position="2262"/>
    </location>
</feature>
<dbReference type="Pfam" id="PF20262">
    <property type="entry name" value="UNC80_C"/>
    <property type="match status" value="1"/>
</dbReference>
<dbReference type="Proteomes" id="UP000521872">
    <property type="component" value="Unassembled WGS sequence"/>
</dbReference>
<dbReference type="InterPro" id="IPR045852">
    <property type="entry name" value="UNC80_central"/>
</dbReference>